<name>A0A290YZN3_9PSEU</name>
<feature type="compositionally biased region" description="Polar residues" evidence="1">
    <location>
        <begin position="113"/>
        <end position="127"/>
    </location>
</feature>
<organism evidence="4 5">
    <name type="scientific">Actinosynnema pretiosum</name>
    <dbReference type="NCBI Taxonomy" id="42197"/>
    <lineage>
        <taxon>Bacteria</taxon>
        <taxon>Bacillati</taxon>
        <taxon>Actinomycetota</taxon>
        <taxon>Actinomycetes</taxon>
        <taxon>Pseudonocardiales</taxon>
        <taxon>Pseudonocardiaceae</taxon>
        <taxon>Actinosynnema</taxon>
    </lineage>
</organism>
<dbReference type="EMBL" id="CP023445">
    <property type="protein sequence ID" value="ATE52246.1"/>
    <property type="molecule type" value="Genomic_DNA"/>
</dbReference>
<dbReference type="Pfam" id="PF13399">
    <property type="entry name" value="LytR_C"/>
    <property type="match status" value="1"/>
</dbReference>
<feature type="transmembrane region" description="Helical" evidence="2">
    <location>
        <begin position="15"/>
        <end position="37"/>
    </location>
</feature>
<dbReference type="AlphaFoldDB" id="A0A290YZN3"/>
<dbReference type="InterPro" id="IPR027381">
    <property type="entry name" value="LytR/CpsA/Psr_C"/>
</dbReference>
<dbReference type="Gene3D" id="3.30.70.2390">
    <property type="match status" value="1"/>
</dbReference>
<reference evidence="4" key="1">
    <citation type="submission" date="2017-09" db="EMBL/GenBank/DDBJ databases">
        <title>Complete Genome Sequence of ansamitocin-producing Bacterium Actinosynnema pretiosum X47.</title>
        <authorList>
            <person name="Cao G."/>
            <person name="Zong G."/>
            <person name="Zhong C."/>
            <person name="Fu J."/>
        </authorList>
    </citation>
    <scope>NUCLEOTIDE SEQUENCE [LARGE SCALE GENOMIC DNA]</scope>
    <source>
        <strain evidence="4">X47</strain>
    </source>
</reference>
<keyword evidence="5" id="KW-1185">Reference proteome</keyword>
<dbReference type="Proteomes" id="UP000218505">
    <property type="component" value="Chromosome"/>
</dbReference>
<dbReference type="KEGG" id="apre:CNX65_02175"/>
<keyword evidence="2" id="KW-0812">Transmembrane</keyword>
<protein>
    <recommendedName>
        <fullName evidence="3">LytR/CpsA/Psr regulator C-terminal domain-containing protein</fullName>
    </recommendedName>
</protein>
<proteinExistence type="predicted"/>
<feature type="compositionally biased region" description="Low complexity" evidence="1">
    <location>
        <begin position="75"/>
        <end position="103"/>
    </location>
</feature>
<evidence type="ECO:0000313" key="5">
    <source>
        <dbReference type="Proteomes" id="UP000218505"/>
    </source>
</evidence>
<feature type="domain" description="LytR/CpsA/Psr regulator C-terminal" evidence="3">
    <location>
        <begin position="125"/>
        <end position="213"/>
    </location>
</feature>
<evidence type="ECO:0000259" key="3">
    <source>
        <dbReference type="Pfam" id="PF13399"/>
    </source>
</evidence>
<evidence type="ECO:0000256" key="1">
    <source>
        <dbReference type="SAM" id="MobiDB-lite"/>
    </source>
</evidence>
<evidence type="ECO:0000256" key="2">
    <source>
        <dbReference type="SAM" id="Phobius"/>
    </source>
</evidence>
<keyword evidence="2" id="KW-1133">Transmembrane helix</keyword>
<keyword evidence="2" id="KW-0472">Membrane</keyword>
<sequence>MSNPESSGSAQPARAAGFALLGLAGVALVLGLVTLFTGSDDDPQAQRQPAPSTSAPAEPGPSGESPAGEPPASEPPASESGGAPTTTTTTTEQPPATTTEQQPQPQPPAQQPGDQSQGTPATRPSVRVYNNSNISGLAARASDDIGKSGWAVQATGNYPDGIIETTTVYYRAGTAEEDAAKQLAQSIRARVMPRFDGIKDAHDGVIVIVTNDYRGPGGKTGS</sequence>
<feature type="compositionally biased region" description="Low complexity" evidence="1">
    <location>
        <begin position="54"/>
        <end position="67"/>
    </location>
</feature>
<accession>A0A290YZN3</accession>
<gene>
    <name evidence="4" type="ORF">CNX65_02175</name>
</gene>
<dbReference type="RefSeq" id="WP_096491275.1">
    <property type="nucleotide sequence ID" value="NZ_CP023445.1"/>
</dbReference>
<evidence type="ECO:0000313" key="4">
    <source>
        <dbReference type="EMBL" id="ATE52246.1"/>
    </source>
</evidence>
<feature type="region of interest" description="Disordered" evidence="1">
    <location>
        <begin position="37"/>
        <end position="127"/>
    </location>
</feature>